<dbReference type="EMBL" id="AP026708">
    <property type="protein sequence ID" value="BDQ34791.1"/>
    <property type="molecule type" value="Genomic_DNA"/>
</dbReference>
<dbReference type="InterPro" id="IPR011990">
    <property type="entry name" value="TPR-like_helical_dom_sf"/>
</dbReference>
<sequence length="187" mass="21595">MIPMSFFSKLVKPYRKGEKNFDRARAAEFRRDFDKARTYYQEAAVGFDEHLADKRAKGEEIRPSHLAMAGLCYTRLGRYEDALATLEECLGRKEIPDAFLYAGFAAARLDRLDKAVGYWKAYPTWADQRILANVLKEQIAALGADSPNIDAVCDAIISGVYEQDQYNRKDRNFRRGEERGAEFRQWY</sequence>
<organism evidence="1 2">
    <name type="scientific">Pseudodesulfovibrio portus</name>
    <dbReference type="NCBI Taxonomy" id="231439"/>
    <lineage>
        <taxon>Bacteria</taxon>
        <taxon>Pseudomonadati</taxon>
        <taxon>Thermodesulfobacteriota</taxon>
        <taxon>Desulfovibrionia</taxon>
        <taxon>Desulfovibrionales</taxon>
        <taxon>Desulfovibrionaceae</taxon>
    </lineage>
</organism>
<reference evidence="1" key="1">
    <citation type="submission" date="2022-08" db="EMBL/GenBank/DDBJ databases">
        <title>Genome Sequence of the sulphate-reducing bacterium, Pseudodesulfovibrio portus JCM14722.</title>
        <authorList>
            <person name="Kondo R."/>
            <person name="Kataoka T."/>
        </authorList>
    </citation>
    <scope>NUCLEOTIDE SEQUENCE</scope>
    <source>
        <strain evidence="1">JCM 14722</strain>
    </source>
</reference>
<keyword evidence="2" id="KW-1185">Reference proteome</keyword>
<dbReference type="SUPFAM" id="SSF48452">
    <property type="entry name" value="TPR-like"/>
    <property type="match status" value="1"/>
</dbReference>
<protein>
    <recommendedName>
        <fullName evidence="3">Tetratricopeptide repeat protein</fullName>
    </recommendedName>
</protein>
<evidence type="ECO:0000313" key="2">
    <source>
        <dbReference type="Proteomes" id="UP001061361"/>
    </source>
</evidence>
<name>A0ABN6RZE0_9BACT</name>
<proteinExistence type="predicted"/>
<evidence type="ECO:0000313" key="1">
    <source>
        <dbReference type="EMBL" id="BDQ34791.1"/>
    </source>
</evidence>
<dbReference type="Gene3D" id="1.25.40.10">
    <property type="entry name" value="Tetratricopeptide repeat domain"/>
    <property type="match status" value="1"/>
</dbReference>
<dbReference type="Proteomes" id="UP001061361">
    <property type="component" value="Chromosome"/>
</dbReference>
<gene>
    <name evidence="1" type="ORF">JCM14722_23330</name>
</gene>
<evidence type="ECO:0008006" key="3">
    <source>
        <dbReference type="Google" id="ProtNLM"/>
    </source>
</evidence>
<accession>A0ABN6RZE0</accession>